<reference evidence="3 4" key="1">
    <citation type="submission" date="2023-02" db="EMBL/GenBank/DDBJ databases">
        <title>LHISI_Scaffold_Assembly.</title>
        <authorList>
            <person name="Stuart O.P."/>
            <person name="Cleave R."/>
            <person name="Magrath M.J.L."/>
            <person name="Mikheyev A.S."/>
        </authorList>
    </citation>
    <scope>NUCLEOTIDE SEQUENCE [LARGE SCALE GENOMIC DNA]</scope>
    <source>
        <strain evidence="3">Daus_M_001</strain>
        <tissue evidence="3">Leg muscle</tissue>
    </source>
</reference>
<comment type="caution">
    <text evidence="3">The sequence shown here is derived from an EMBL/GenBank/DDBJ whole genome shotgun (WGS) entry which is preliminary data.</text>
</comment>
<keyword evidence="4" id="KW-1185">Reference proteome</keyword>
<protein>
    <recommendedName>
        <fullName evidence="2">MADF domain-containing protein</fullName>
    </recommendedName>
</protein>
<dbReference type="EMBL" id="JARBHB010000014">
    <property type="protein sequence ID" value="KAJ8869378.1"/>
    <property type="molecule type" value="Genomic_DNA"/>
</dbReference>
<name>A0ABQ9GAD9_9NEOP</name>
<evidence type="ECO:0000259" key="2">
    <source>
        <dbReference type="Pfam" id="PF10545"/>
    </source>
</evidence>
<feature type="domain" description="MADF" evidence="2">
    <location>
        <begin position="144"/>
        <end position="181"/>
    </location>
</feature>
<dbReference type="Pfam" id="PF10545">
    <property type="entry name" value="MADF_DNA_bdg"/>
    <property type="match status" value="1"/>
</dbReference>
<evidence type="ECO:0000313" key="3">
    <source>
        <dbReference type="EMBL" id="KAJ8869378.1"/>
    </source>
</evidence>
<organism evidence="3 4">
    <name type="scientific">Dryococelus australis</name>
    <dbReference type="NCBI Taxonomy" id="614101"/>
    <lineage>
        <taxon>Eukaryota</taxon>
        <taxon>Metazoa</taxon>
        <taxon>Ecdysozoa</taxon>
        <taxon>Arthropoda</taxon>
        <taxon>Hexapoda</taxon>
        <taxon>Insecta</taxon>
        <taxon>Pterygota</taxon>
        <taxon>Neoptera</taxon>
        <taxon>Polyneoptera</taxon>
        <taxon>Phasmatodea</taxon>
        <taxon>Verophasmatodea</taxon>
        <taxon>Anareolatae</taxon>
        <taxon>Phasmatidae</taxon>
        <taxon>Eurycanthinae</taxon>
        <taxon>Dryococelus</taxon>
    </lineage>
</organism>
<evidence type="ECO:0000313" key="4">
    <source>
        <dbReference type="Proteomes" id="UP001159363"/>
    </source>
</evidence>
<dbReference type="InterPro" id="IPR006578">
    <property type="entry name" value="MADF-dom"/>
</dbReference>
<evidence type="ECO:0000256" key="1">
    <source>
        <dbReference type="SAM" id="MobiDB-lite"/>
    </source>
</evidence>
<dbReference type="Proteomes" id="UP001159363">
    <property type="component" value="Chromosome 13"/>
</dbReference>
<sequence>MELVGGFSRCSPVSPITSLQDLDTLAKLAGEIPIRHVTNTHSEIRSAGEQLTYNLTEINTHALPRIRTQSLPHPRSVAHQSSAPREVGSELTLRLSRASYTLASGRLELRSRQQARRDFSRGWCAISGVAGRKVIFESEEEDILLDEVPKFPCLYDLKCNSYRNLVDVRNAWEEILGKVGRTGVDGAVMDCEDETELCHDNDESADVPPTQSHNEELSLEEQSPSTAETTDKRTAEAIANVVRGNAVHRAKMFERLLTTAQDEPIELFFKRVAQPVKTFTPRLQREEKQKIMALVDGIEGLNNEQSTACSTVSHDVSNSSSFTSADSAPAFLNIHLDQSQGDSICPGEFQYSYTNQ</sequence>
<proteinExistence type="predicted"/>
<accession>A0ABQ9GAD9</accession>
<feature type="region of interest" description="Disordered" evidence="1">
    <location>
        <begin position="199"/>
        <end position="232"/>
    </location>
</feature>
<gene>
    <name evidence="3" type="ORF">PR048_030954</name>
</gene>